<accession>A0A4R2ME81</accession>
<keyword evidence="2" id="KW-0282">Flagellum</keyword>
<evidence type="ECO:0000313" key="3">
    <source>
        <dbReference type="Proteomes" id="UP000295106"/>
    </source>
</evidence>
<evidence type="ECO:0000313" key="2">
    <source>
        <dbReference type="EMBL" id="TCP03505.1"/>
    </source>
</evidence>
<evidence type="ECO:0000259" key="1">
    <source>
        <dbReference type="Pfam" id="PF01052"/>
    </source>
</evidence>
<dbReference type="Pfam" id="PF01052">
    <property type="entry name" value="FliMN_C"/>
    <property type="match status" value="1"/>
</dbReference>
<name>A0A4R2ME81_RUBGE</name>
<keyword evidence="2" id="KW-0966">Cell projection</keyword>
<dbReference type="InterPro" id="IPR036429">
    <property type="entry name" value="SpoA-like_sf"/>
</dbReference>
<dbReference type="Proteomes" id="UP000295106">
    <property type="component" value="Unassembled WGS sequence"/>
</dbReference>
<dbReference type="EMBL" id="SLXD01000004">
    <property type="protein sequence ID" value="TCP03505.1"/>
    <property type="molecule type" value="Genomic_DNA"/>
</dbReference>
<dbReference type="SUPFAM" id="SSF101801">
    <property type="entry name" value="Surface presentation of antigens (SPOA)"/>
    <property type="match status" value="1"/>
</dbReference>
<reference evidence="2 3" key="1">
    <citation type="submission" date="2019-03" db="EMBL/GenBank/DDBJ databases">
        <title>Genomic Encyclopedia of Type Strains, Phase IV (KMG-IV): sequencing the most valuable type-strain genomes for metagenomic binning, comparative biology and taxonomic classification.</title>
        <authorList>
            <person name="Goeker M."/>
        </authorList>
    </citation>
    <scope>NUCLEOTIDE SEQUENCE [LARGE SCALE GENOMIC DNA]</scope>
    <source>
        <strain evidence="2 3">DSM 1709</strain>
    </source>
</reference>
<organism evidence="2 3">
    <name type="scientific">Rubrivivax gelatinosus</name>
    <name type="common">Rhodocyclus gelatinosus</name>
    <name type="synonym">Rhodopseudomonas gelatinosa</name>
    <dbReference type="NCBI Taxonomy" id="28068"/>
    <lineage>
        <taxon>Bacteria</taxon>
        <taxon>Pseudomonadati</taxon>
        <taxon>Pseudomonadota</taxon>
        <taxon>Betaproteobacteria</taxon>
        <taxon>Burkholderiales</taxon>
        <taxon>Sphaerotilaceae</taxon>
        <taxon>Rubrivivax</taxon>
    </lineage>
</organism>
<dbReference type="GeneID" id="99685620"/>
<dbReference type="InterPro" id="IPR001543">
    <property type="entry name" value="FliN-like_C"/>
</dbReference>
<sequence length="276" mass="29595">MTATAAPSHRPIDPTSLGRPVHLLDAFARRWQADLAGWLRRQVNQRHRAGFEVRGASLARLEHEAEGSGWHAYTLERGSLVCGADRRLLLALMARRFGTEAPAEDTMATTTEERLAAQLGATWAGLAARRLEAGLAPEPATVAAPAGGVAAAAPARGTWVLDATVVEAGMAEPARLRIALAPSWLERLWTRLATERLPSSAQATVAPLATRLEFRLVAQLLEKQLPLSDVAALKVGDVLPITLGEADALVDGLRLFKARVAEHDGRLCLTCFSDSD</sequence>
<protein>
    <submittedName>
        <fullName evidence="2">Flagellar motor switch protein FliM</fullName>
    </submittedName>
</protein>
<keyword evidence="2" id="KW-0969">Cilium</keyword>
<feature type="domain" description="Flagellar motor switch protein FliN-like C-terminal" evidence="1">
    <location>
        <begin position="212"/>
        <end position="269"/>
    </location>
</feature>
<dbReference type="RefSeq" id="WP_132646135.1">
    <property type="nucleotide sequence ID" value="NZ_CP181386.1"/>
</dbReference>
<gene>
    <name evidence="2" type="ORF">EV684_104227</name>
</gene>
<comment type="caution">
    <text evidence="2">The sequence shown here is derived from an EMBL/GenBank/DDBJ whole genome shotgun (WGS) entry which is preliminary data.</text>
</comment>
<proteinExistence type="predicted"/>
<dbReference type="AlphaFoldDB" id="A0A4R2ME81"/>
<dbReference type="OrthoDB" id="8560797at2"/>